<organism evidence="6 7">
    <name type="scientific">Alternaria dauci</name>
    <dbReference type="NCBI Taxonomy" id="48095"/>
    <lineage>
        <taxon>Eukaryota</taxon>
        <taxon>Fungi</taxon>
        <taxon>Dikarya</taxon>
        <taxon>Ascomycota</taxon>
        <taxon>Pezizomycotina</taxon>
        <taxon>Dothideomycetes</taxon>
        <taxon>Pleosporomycetidae</taxon>
        <taxon>Pleosporales</taxon>
        <taxon>Pleosporineae</taxon>
        <taxon>Pleosporaceae</taxon>
        <taxon>Alternaria</taxon>
        <taxon>Alternaria sect. Porri</taxon>
    </lineage>
</organism>
<evidence type="ECO:0000313" key="7">
    <source>
        <dbReference type="Proteomes" id="UP001578633"/>
    </source>
</evidence>
<evidence type="ECO:0000256" key="4">
    <source>
        <dbReference type="SAM" id="MobiDB-lite"/>
    </source>
</evidence>
<keyword evidence="5" id="KW-0732">Signal</keyword>
<feature type="chain" id="PRO_5045207385" evidence="5">
    <location>
        <begin position="20"/>
        <end position="405"/>
    </location>
</feature>
<feature type="compositionally biased region" description="Low complexity" evidence="4">
    <location>
        <begin position="320"/>
        <end position="375"/>
    </location>
</feature>
<name>A0ABR3UPS4_9PLEO</name>
<dbReference type="SUPFAM" id="SSF51445">
    <property type="entry name" value="(Trans)glycosidases"/>
    <property type="match status" value="1"/>
</dbReference>
<gene>
    <name evidence="6" type="ORF">ACET3X_002518</name>
</gene>
<reference evidence="6 7" key="1">
    <citation type="submission" date="2024-09" db="EMBL/GenBank/DDBJ databases">
        <title>T2T genomes of carrot and Alternaria dauci and their utility for understanding host-pathogen interaction during carrot leaf blight disease.</title>
        <authorList>
            <person name="Liu W."/>
            <person name="Xu S."/>
            <person name="Ou C."/>
            <person name="Liu X."/>
            <person name="Zhuang F."/>
            <person name="Deng X.W."/>
        </authorList>
    </citation>
    <scope>NUCLEOTIDE SEQUENCE [LARGE SCALE GENOMIC DNA]</scope>
    <source>
        <strain evidence="6 7">A2016</strain>
    </source>
</reference>
<dbReference type="Proteomes" id="UP001578633">
    <property type="component" value="Chromosome 2"/>
</dbReference>
<dbReference type="PANTHER" id="PTHR16631">
    <property type="entry name" value="GLUCAN 1,3-BETA-GLUCOSIDASE"/>
    <property type="match status" value="1"/>
</dbReference>
<comment type="similarity">
    <text evidence="2">Belongs to the glycosyl hydrolase 17 family.</text>
</comment>
<dbReference type="InterPro" id="IPR050732">
    <property type="entry name" value="Beta-glucan_modifiers"/>
</dbReference>
<keyword evidence="7" id="KW-1185">Reference proteome</keyword>
<proteinExistence type="inferred from homology"/>
<evidence type="ECO:0000256" key="3">
    <source>
        <dbReference type="ARBA" id="ARBA00022801"/>
    </source>
</evidence>
<comment type="subcellular location">
    <subcellularLocation>
        <location evidence="1">Cell envelope</location>
    </subcellularLocation>
</comment>
<dbReference type="PANTHER" id="PTHR16631:SF16">
    <property type="entry name" value="GPI-ANCHORED CELL WALL BETA-1,3-ENDOGLUCANASE EGLC"/>
    <property type="match status" value="1"/>
</dbReference>
<evidence type="ECO:0000256" key="2">
    <source>
        <dbReference type="ARBA" id="ARBA00008773"/>
    </source>
</evidence>
<feature type="signal peptide" evidence="5">
    <location>
        <begin position="1"/>
        <end position="19"/>
    </location>
</feature>
<dbReference type="RefSeq" id="XP_069309065.1">
    <property type="nucleotide sequence ID" value="XM_069449270.1"/>
</dbReference>
<protein>
    <submittedName>
        <fullName evidence="6">Uncharacterized protein</fullName>
    </submittedName>
</protein>
<dbReference type="GeneID" id="96082840"/>
<evidence type="ECO:0000313" key="6">
    <source>
        <dbReference type="EMBL" id="KAL1798481.1"/>
    </source>
</evidence>
<keyword evidence="3" id="KW-0378">Hydrolase</keyword>
<feature type="region of interest" description="Disordered" evidence="4">
    <location>
        <begin position="312"/>
        <end position="380"/>
    </location>
</feature>
<dbReference type="EMBL" id="JBHGVX010000002">
    <property type="protein sequence ID" value="KAL1798481.1"/>
    <property type="molecule type" value="Genomic_DNA"/>
</dbReference>
<comment type="caution">
    <text evidence="6">The sequence shown here is derived from an EMBL/GenBank/DDBJ whole genome shotgun (WGS) entry which is preliminary data.</text>
</comment>
<sequence>MRFVSALAVAAATISSALAQDLVLGFNSGASDDKGKAKTQEDFEKEFTTAQNLEGAPGNFSAIRLYSNIQWETTDTPIAAFPAAIATNSRLLLGIWASGTDNIDNELKALSSAVEEYGTALTDLVIGLSVGSEDLYRVSEPGIRNEAGVGNSAEKIVEFIKATRERLADTPLRDVKITHVDTWTAWVNESNKAVIDEIDFLAVNAFPFYESELDNRIDNAANLLSDAISAVEGVAGDKDVWITETGWAYSGPDFGAATSTVDNAETYWKDVGCAIFGKWNVFWYTLRDANPANKVKFAISDKLSTTPRFDISCPEQKELPSGNSSTPNNGTSTGGSSSNNSTTGGDDNESSNNNNGGSNGGSDSAQPSGTAAPSGTGAGAVTSVSVTNSMAMALSVVFAVAAWAL</sequence>
<evidence type="ECO:0000256" key="5">
    <source>
        <dbReference type="SAM" id="SignalP"/>
    </source>
</evidence>
<evidence type="ECO:0000256" key="1">
    <source>
        <dbReference type="ARBA" id="ARBA00004196"/>
    </source>
</evidence>
<accession>A0ABR3UPS4</accession>
<dbReference type="InterPro" id="IPR017853">
    <property type="entry name" value="GH"/>
</dbReference>
<dbReference type="Gene3D" id="3.20.20.80">
    <property type="entry name" value="Glycosidases"/>
    <property type="match status" value="1"/>
</dbReference>